<sequence length="1049" mass="119347">MYNLAQLGAALYGQLFPDDTTLPLSDGMRLALFERAISDLARDGKLPFYAPTGTPSWSIIERLAEVISGLREDGILPADLRRDLENESEPFAIDRARLADVLAIYEQYLATLQDRYRDDTTVYERVGDALLTGQCHVDFSPILIEGFSEFRVPELRMLGALATSNIAVCIVLAYSEVNGPLFGNLEQTLNKLTSLGFAARRFDPEPEEQPRWLRPRAAYLRRWLFNTEKEIRNPEFNACITTIGCTNRLEEVTLIAKYTKHCLVKLGYKPHQICIAMRDPERYADLFRELLSVHGIPANISDRFRLDRSPVAVALMSILAMIIHGWRREDVHRALSNPLVHFVKEDGSVIDATTINNVAERQRITGGHSNGGLNGWLSRLKRALDHANHYLHTLRDDPYADPLDISQAAQEYEQIQRALDDIEHLARVLPSDQQMMTPQEFCAFTRDSILVGAGILGSIEESFERSWSLAKDSPENITHAELLEQETRAYAALADVLTEIEHSWSAGEPTKRRLRDFAELLSVMIRATRYQIAEKPSYGVTVTSIEQTRGIPYDVYILCGMVDGEFPRAYSTEYFLGKQLPESEERHIRAERIQFYDALTNNPTALERGTWRMLITYPRMTSTGEQLVRSSFIDKLFKITTLQERCYESHRLLAEYQDNPSEYAEFEWLVAITSPEEAQRSGHQSHSQWMPSVEVMLDTAAQPAIQPLLEHPFSASDLEQYARCPYQYFAERILRLRPPQEQELALSQLDLGSVLHRILYRFYRTLLDREGTSQGGVPTVRLDPNERERYRQLLVEIASGELERLRHSHPLFALESELLLGTASHQGLLDQWLDRELERFAEGWEYAPALFELAFGMRAAQKEQSHDAVELSPTLTLRGKIDRIELARRGSKWHAIIADYKRSHPGASNAAIEKGTAFQMPLYMLAASKVLRERLGSDPILDGGIYYILQPKDDDAFPIAMPQEASRFAQSRKSSRSRVVKDYQEQQSLLQRAMDHAERIVRNIRSGIFPVAPLSPSVCEQCSFGSVCRIRQLRDDGIIGIQAQGEVTE</sequence>
<evidence type="ECO:0000313" key="12">
    <source>
        <dbReference type="EMBL" id="BAL56006.1"/>
    </source>
</evidence>
<dbReference type="Pfam" id="PF21445">
    <property type="entry name" value="ADDB_N"/>
    <property type="match status" value="1"/>
</dbReference>
<keyword evidence="9" id="KW-0234">DNA repair</keyword>
<dbReference type="InterPro" id="IPR049035">
    <property type="entry name" value="ADDB_N"/>
</dbReference>
<evidence type="ECO:0000256" key="8">
    <source>
        <dbReference type="ARBA" id="ARBA00023125"/>
    </source>
</evidence>
<dbReference type="GO" id="GO:0006281">
    <property type="term" value="P:DNA repair"/>
    <property type="evidence" value="ECO:0007669"/>
    <property type="project" value="UniProtKB-KW"/>
</dbReference>
<evidence type="ECO:0000256" key="5">
    <source>
        <dbReference type="ARBA" id="ARBA00022806"/>
    </source>
</evidence>
<evidence type="ECO:0000256" key="2">
    <source>
        <dbReference type="ARBA" id="ARBA00022741"/>
    </source>
</evidence>
<dbReference type="InterPro" id="IPR027417">
    <property type="entry name" value="P-loop_NTPase"/>
</dbReference>
<dbReference type="EMBL" id="AP011735">
    <property type="protein sequence ID" value="BAL56006.1"/>
    <property type="molecule type" value="Genomic_DNA"/>
</dbReference>
<evidence type="ECO:0000256" key="1">
    <source>
        <dbReference type="ARBA" id="ARBA00022722"/>
    </source>
</evidence>
<gene>
    <name evidence="12" type="ORF">HGMM_F33H03C15</name>
</gene>
<protein>
    <submittedName>
        <fullName evidence="12">Hypothetical conserved protein</fullName>
    </submittedName>
</protein>
<keyword evidence="3" id="KW-0227">DNA damage</keyword>
<evidence type="ECO:0000256" key="4">
    <source>
        <dbReference type="ARBA" id="ARBA00022801"/>
    </source>
</evidence>
<organism evidence="12">
    <name type="scientific">uncultured Bacteroidota bacterium</name>
    <dbReference type="NCBI Taxonomy" id="152509"/>
    <lineage>
        <taxon>Bacteria</taxon>
        <taxon>Pseudomonadati</taxon>
        <taxon>Bacteroidota</taxon>
        <taxon>environmental samples</taxon>
    </lineage>
</organism>
<dbReference type="PANTHER" id="PTHR30591:SF1">
    <property type="entry name" value="RECBCD ENZYME SUBUNIT RECC"/>
    <property type="match status" value="1"/>
</dbReference>
<keyword evidence="5" id="KW-0347">Helicase</keyword>
<reference evidence="12" key="2">
    <citation type="journal article" date="2012" name="PLoS ONE">
        <title>A Deeply Branching Thermophilic Bacterium with an Ancient Acetyl-CoA Pathway Dominates a Subsurface Ecosystem.</title>
        <authorList>
            <person name="Takami H."/>
            <person name="Noguchi H."/>
            <person name="Takaki Y."/>
            <person name="Uchiyama I."/>
            <person name="Toyoda A."/>
            <person name="Nishi S."/>
            <person name="Chee G.-J."/>
            <person name="Arai W."/>
            <person name="Nunoura T."/>
            <person name="Itoh T."/>
            <person name="Hattori M."/>
            <person name="Takai K."/>
        </authorList>
    </citation>
    <scope>NUCLEOTIDE SEQUENCE</scope>
</reference>
<feature type="domain" description="PD-(D/E)XK endonuclease-like" evidence="10">
    <location>
        <begin position="713"/>
        <end position="1029"/>
    </location>
</feature>
<evidence type="ECO:0000256" key="6">
    <source>
        <dbReference type="ARBA" id="ARBA00022839"/>
    </source>
</evidence>
<dbReference type="Pfam" id="PF12705">
    <property type="entry name" value="PDDEXK_1"/>
    <property type="match status" value="1"/>
</dbReference>
<dbReference type="GO" id="GO:0003677">
    <property type="term" value="F:DNA binding"/>
    <property type="evidence" value="ECO:0007669"/>
    <property type="project" value="UniProtKB-KW"/>
</dbReference>
<dbReference type="GO" id="GO:0006310">
    <property type="term" value="P:DNA recombination"/>
    <property type="evidence" value="ECO:0007669"/>
    <property type="project" value="TreeGrafter"/>
</dbReference>
<dbReference type="InterPro" id="IPR011604">
    <property type="entry name" value="PDDEXK-like_dom_sf"/>
</dbReference>
<reference evidence="12" key="1">
    <citation type="journal article" date="2005" name="Environ. Microbiol.">
        <title>Genetic and functional properties of uncultivated thermophilic crenarchaeotes from a subsurface gold mine as revealed by analysis of genome fragments.</title>
        <authorList>
            <person name="Nunoura T."/>
            <person name="Hirayama H."/>
            <person name="Takami H."/>
            <person name="Oida H."/>
            <person name="Nishi S."/>
            <person name="Shimamura S."/>
            <person name="Suzuki Y."/>
            <person name="Inagaki F."/>
            <person name="Takai K."/>
            <person name="Nealson K.H."/>
            <person name="Horikoshi K."/>
        </authorList>
    </citation>
    <scope>NUCLEOTIDE SEQUENCE</scope>
</reference>
<keyword evidence="1" id="KW-0540">Nuclease</keyword>
<name>H5SIM0_9BACT</name>
<dbReference type="SUPFAM" id="SSF52540">
    <property type="entry name" value="P-loop containing nucleoside triphosphate hydrolases"/>
    <property type="match status" value="1"/>
</dbReference>
<dbReference type="InterPro" id="IPR038726">
    <property type="entry name" value="PDDEXK_AddAB-type"/>
</dbReference>
<evidence type="ECO:0000259" key="11">
    <source>
        <dbReference type="Pfam" id="PF21445"/>
    </source>
</evidence>
<keyword evidence="2" id="KW-0547">Nucleotide-binding</keyword>
<dbReference type="GO" id="GO:0004386">
    <property type="term" value="F:helicase activity"/>
    <property type="evidence" value="ECO:0007669"/>
    <property type="project" value="UniProtKB-KW"/>
</dbReference>
<proteinExistence type="predicted"/>
<dbReference type="GO" id="GO:0005524">
    <property type="term" value="F:ATP binding"/>
    <property type="evidence" value="ECO:0007669"/>
    <property type="project" value="UniProtKB-KW"/>
</dbReference>
<keyword evidence="6" id="KW-0269">Exonuclease</keyword>
<keyword evidence="8" id="KW-0238">DNA-binding</keyword>
<keyword evidence="4" id="KW-0378">Hydrolase</keyword>
<dbReference type="Gene3D" id="3.90.320.10">
    <property type="match status" value="1"/>
</dbReference>
<dbReference type="PANTHER" id="PTHR30591">
    <property type="entry name" value="RECBCD ENZYME SUBUNIT RECC"/>
    <property type="match status" value="1"/>
</dbReference>
<evidence type="ECO:0000256" key="3">
    <source>
        <dbReference type="ARBA" id="ARBA00022763"/>
    </source>
</evidence>
<dbReference type="AlphaFoldDB" id="H5SIM0"/>
<dbReference type="Gene3D" id="3.40.50.300">
    <property type="entry name" value="P-loop containing nucleotide triphosphate hydrolases"/>
    <property type="match status" value="2"/>
</dbReference>
<feature type="domain" description="ATP-dependent helicase/deoxyribonuclease subunit B N-terminal" evidence="11">
    <location>
        <begin position="60"/>
        <end position="193"/>
    </location>
</feature>
<accession>H5SIM0</accession>
<evidence type="ECO:0000256" key="9">
    <source>
        <dbReference type="ARBA" id="ARBA00023204"/>
    </source>
</evidence>
<keyword evidence="7" id="KW-0067">ATP-binding</keyword>
<evidence type="ECO:0000259" key="10">
    <source>
        <dbReference type="Pfam" id="PF12705"/>
    </source>
</evidence>
<dbReference type="GO" id="GO:0004527">
    <property type="term" value="F:exonuclease activity"/>
    <property type="evidence" value="ECO:0007669"/>
    <property type="project" value="UniProtKB-KW"/>
</dbReference>
<evidence type="ECO:0000256" key="7">
    <source>
        <dbReference type="ARBA" id="ARBA00022840"/>
    </source>
</evidence>